<feature type="domain" description="O-antigen ligase-related" evidence="6">
    <location>
        <begin position="266"/>
        <end position="503"/>
    </location>
</feature>
<evidence type="ECO:0000256" key="1">
    <source>
        <dbReference type="ARBA" id="ARBA00004141"/>
    </source>
</evidence>
<evidence type="ECO:0000259" key="6">
    <source>
        <dbReference type="Pfam" id="PF04932"/>
    </source>
</evidence>
<feature type="transmembrane region" description="Helical" evidence="5">
    <location>
        <begin position="283"/>
        <end position="301"/>
    </location>
</feature>
<keyword evidence="3 5" id="KW-1133">Transmembrane helix</keyword>
<dbReference type="GO" id="GO:0016020">
    <property type="term" value="C:membrane"/>
    <property type="evidence" value="ECO:0007669"/>
    <property type="project" value="UniProtKB-SubCell"/>
</dbReference>
<feature type="transmembrane region" description="Helical" evidence="5">
    <location>
        <begin position="6"/>
        <end position="26"/>
    </location>
</feature>
<evidence type="ECO:0000256" key="2">
    <source>
        <dbReference type="ARBA" id="ARBA00022692"/>
    </source>
</evidence>
<dbReference type="Pfam" id="PF04932">
    <property type="entry name" value="Wzy_C"/>
    <property type="match status" value="1"/>
</dbReference>
<dbReference type="AlphaFoldDB" id="A0A1G2PIR8"/>
<dbReference type="PANTHER" id="PTHR37422">
    <property type="entry name" value="TEICHURONIC ACID BIOSYNTHESIS PROTEIN TUAE"/>
    <property type="match status" value="1"/>
</dbReference>
<sequence>MSFVRSPWTWLFFEVVILLAIVAGILPHSAVYIFAGSIAFLLFFLPLEQALVLFLASAPIAPALPLLGFESFAAWRIWILTLFIAWFIKDRPKVLVLPKLTSFEWIAISLGIPVVLSLLVAEDPTAGLRKLLFIVNILLLYPVIRSLAQRSAAYVKAILRGLFGAVIIVFGVALIQYIIVQFASLFEFWHGWSGGFIPLFYGEKLGRVLSESNTWFSYYPDAPPTLRLFSIFPDSHSFALFSIFILVGVWWIGFQQRISRLLAFLLAIVSSLGIFLSGSRGTWIAALVPFTIVTFLGVVDLRNRFPLKKYPPISIILGMIVFFSFLLFISPVGFLLFLSLPEHFFIWVGILFLFLCAGFLFFQILTHHKITSLIQKAVHIPPRAEAVFITAASLWLLFFLMFPLASFLISNTRGAGVLTQDEAVAFERARTIFDISEVSNRSRIQIWLASLESIKQNPLLGVGFGNYGVVLNQPVDASRRGASAHNLYLDIATEAGFFAGLLALAFFLDLFVYALQKGLFLPAFLVAWVAIYNLVDVVLLNDRVFIVFIVFVAILATYRFPTHGYQAPRIS</sequence>
<keyword evidence="2 5" id="KW-0812">Transmembrane</keyword>
<protein>
    <recommendedName>
        <fullName evidence="6">O-antigen ligase-related domain-containing protein</fullName>
    </recommendedName>
</protein>
<dbReference type="Proteomes" id="UP000177629">
    <property type="component" value="Unassembled WGS sequence"/>
</dbReference>
<accession>A0A1G2PIR8</accession>
<feature type="transmembrane region" description="Helical" evidence="5">
    <location>
        <begin position="344"/>
        <end position="365"/>
    </location>
</feature>
<evidence type="ECO:0000313" key="8">
    <source>
        <dbReference type="Proteomes" id="UP000177629"/>
    </source>
</evidence>
<keyword evidence="4 5" id="KW-0472">Membrane</keyword>
<organism evidence="7 8">
    <name type="scientific">Candidatus Terrybacteria bacterium RIFCSPHIGHO2_01_FULL_48_17</name>
    <dbReference type="NCBI Taxonomy" id="1802362"/>
    <lineage>
        <taxon>Bacteria</taxon>
        <taxon>Candidatus Terryibacteriota</taxon>
    </lineage>
</organism>
<feature type="transmembrane region" description="Helical" evidence="5">
    <location>
        <begin position="261"/>
        <end position="277"/>
    </location>
</feature>
<comment type="caution">
    <text evidence="7">The sequence shown here is derived from an EMBL/GenBank/DDBJ whole genome shotgun (WGS) entry which is preliminary data.</text>
</comment>
<feature type="transmembrane region" description="Helical" evidence="5">
    <location>
        <begin position="100"/>
        <end position="121"/>
    </location>
</feature>
<feature type="transmembrane region" description="Helical" evidence="5">
    <location>
        <begin position="72"/>
        <end position="88"/>
    </location>
</feature>
<dbReference type="InterPro" id="IPR007016">
    <property type="entry name" value="O-antigen_ligase-rel_domated"/>
</dbReference>
<evidence type="ECO:0000256" key="4">
    <source>
        <dbReference type="ARBA" id="ARBA00023136"/>
    </source>
</evidence>
<dbReference type="InterPro" id="IPR051533">
    <property type="entry name" value="WaaL-like"/>
</dbReference>
<proteinExistence type="predicted"/>
<gene>
    <name evidence="7" type="ORF">A2806_00810</name>
</gene>
<feature type="transmembrane region" description="Helical" evidence="5">
    <location>
        <begin position="38"/>
        <end position="60"/>
    </location>
</feature>
<evidence type="ECO:0000256" key="3">
    <source>
        <dbReference type="ARBA" id="ARBA00022989"/>
    </source>
</evidence>
<feature type="transmembrane region" description="Helical" evidence="5">
    <location>
        <begin position="386"/>
        <end position="409"/>
    </location>
</feature>
<dbReference type="STRING" id="1802362.A2806_00810"/>
<feature type="transmembrane region" description="Helical" evidence="5">
    <location>
        <begin position="519"/>
        <end position="538"/>
    </location>
</feature>
<feature type="transmembrane region" description="Helical" evidence="5">
    <location>
        <begin position="236"/>
        <end position="254"/>
    </location>
</feature>
<reference evidence="7 8" key="1">
    <citation type="journal article" date="2016" name="Nat. Commun.">
        <title>Thousands of microbial genomes shed light on interconnected biogeochemical processes in an aquifer system.</title>
        <authorList>
            <person name="Anantharaman K."/>
            <person name="Brown C.T."/>
            <person name="Hug L.A."/>
            <person name="Sharon I."/>
            <person name="Castelle C.J."/>
            <person name="Probst A.J."/>
            <person name="Thomas B.C."/>
            <person name="Singh A."/>
            <person name="Wilkins M.J."/>
            <person name="Karaoz U."/>
            <person name="Brodie E.L."/>
            <person name="Williams K.H."/>
            <person name="Hubbard S.S."/>
            <person name="Banfield J.F."/>
        </authorList>
    </citation>
    <scope>NUCLEOTIDE SEQUENCE [LARGE SCALE GENOMIC DNA]</scope>
</reference>
<feature type="transmembrane region" description="Helical" evidence="5">
    <location>
        <begin position="544"/>
        <end position="561"/>
    </location>
</feature>
<name>A0A1G2PIR8_9BACT</name>
<evidence type="ECO:0000313" key="7">
    <source>
        <dbReference type="EMBL" id="OHA48163.1"/>
    </source>
</evidence>
<feature type="transmembrane region" description="Helical" evidence="5">
    <location>
        <begin position="495"/>
        <end position="512"/>
    </location>
</feature>
<comment type="subcellular location">
    <subcellularLocation>
        <location evidence="1">Membrane</location>
        <topology evidence="1">Multi-pass membrane protein</topology>
    </subcellularLocation>
</comment>
<dbReference type="PANTHER" id="PTHR37422:SF13">
    <property type="entry name" value="LIPOPOLYSACCHARIDE BIOSYNTHESIS PROTEIN PA4999-RELATED"/>
    <property type="match status" value="1"/>
</dbReference>
<feature type="transmembrane region" description="Helical" evidence="5">
    <location>
        <begin position="127"/>
        <end position="145"/>
    </location>
</feature>
<feature type="transmembrane region" description="Helical" evidence="5">
    <location>
        <begin position="157"/>
        <end position="179"/>
    </location>
</feature>
<dbReference type="EMBL" id="MHSS01000008">
    <property type="protein sequence ID" value="OHA48163.1"/>
    <property type="molecule type" value="Genomic_DNA"/>
</dbReference>
<evidence type="ECO:0000256" key="5">
    <source>
        <dbReference type="SAM" id="Phobius"/>
    </source>
</evidence>
<feature type="transmembrane region" description="Helical" evidence="5">
    <location>
        <begin position="313"/>
        <end position="338"/>
    </location>
</feature>